<keyword evidence="2" id="KW-0732">Signal</keyword>
<sequence>MSKKISKPLLFAAVVLSPLLSTPILISCNNIDFKNDVNVDFIKNKNAVAATDVLSNIKLSSKSSKVTYEVELISTNDKTGEVVIKITPILKNQLQTAFELKIDGFQRKLSEVLKDVKSLDLIDKSKHKVDDYISQFTSTLKDKVTIKTPEETSLNDFLTKYKLEVEGLTLTSKDSSKGIAALSITFKIDGQTETKQFEISGFKISQNQPNIPEDPGEDPEDNLHNPENPSEPIEPEDPDDDPYNPENPSEPTDPEDPDESLDEDPEDNPGKPNKPNNPKEPREPKDPGNHKPPITSEDPEKPEKPNKPKNPGTPPLNSDPKDALDAAKQSKLITVDKNDPDYQNDVDAIKEFFKNNKDNQGSRRLDLQADSSWTLRTKTKDSPVKLGKSIKFNNKWGSFAEIIRAGSNKSWKFAQLKAINKGSEISKIIIEFKIADQQQKFEVEFWASK</sequence>
<name>A0AAP4AKL2_9BACT</name>
<reference evidence="3" key="1">
    <citation type="submission" date="2023-04" db="EMBL/GenBank/DDBJ databases">
        <title>Genomes of recent Mycoplasma hyosynoviae isolates 2023.</title>
        <authorList>
            <person name="Spergser J."/>
        </authorList>
    </citation>
    <scope>NUCLEOTIDE SEQUENCE</scope>
    <source>
        <strain evidence="3">SN1J23N</strain>
    </source>
</reference>
<protein>
    <submittedName>
        <fullName evidence="3">Uncharacterized protein</fullName>
    </submittedName>
</protein>
<gene>
    <name evidence="3" type="ORF">QJ129_02550</name>
</gene>
<dbReference type="EMBL" id="JASBCP010000003">
    <property type="protein sequence ID" value="MDI3048133.1"/>
    <property type="molecule type" value="Genomic_DNA"/>
</dbReference>
<feature type="compositionally biased region" description="Acidic residues" evidence="1">
    <location>
        <begin position="233"/>
        <end position="243"/>
    </location>
</feature>
<evidence type="ECO:0000313" key="3">
    <source>
        <dbReference type="EMBL" id="MDI3048133.1"/>
    </source>
</evidence>
<dbReference type="Proteomes" id="UP001233782">
    <property type="component" value="Unassembled WGS sequence"/>
</dbReference>
<comment type="caution">
    <text evidence="3">The sequence shown here is derived from an EMBL/GenBank/DDBJ whole genome shotgun (WGS) entry which is preliminary data.</text>
</comment>
<dbReference type="RefSeq" id="WP_254736895.1">
    <property type="nucleotide sequence ID" value="NZ_CP101128.1"/>
</dbReference>
<feature type="chain" id="PRO_5042921202" evidence="2">
    <location>
        <begin position="28"/>
        <end position="449"/>
    </location>
</feature>
<feature type="region of interest" description="Disordered" evidence="1">
    <location>
        <begin position="201"/>
        <end position="342"/>
    </location>
</feature>
<organism evidence="3 4">
    <name type="scientific">Metamycoplasma hyosynoviae</name>
    <dbReference type="NCBI Taxonomy" id="29559"/>
    <lineage>
        <taxon>Bacteria</taxon>
        <taxon>Bacillati</taxon>
        <taxon>Mycoplasmatota</taxon>
        <taxon>Mycoplasmoidales</taxon>
        <taxon>Metamycoplasmataceae</taxon>
        <taxon>Metamycoplasma</taxon>
    </lineage>
</organism>
<evidence type="ECO:0000256" key="1">
    <source>
        <dbReference type="SAM" id="MobiDB-lite"/>
    </source>
</evidence>
<dbReference type="PROSITE" id="PS51257">
    <property type="entry name" value="PROKAR_LIPOPROTEIN"/>
    <property type="match status" value="1"/>
</dbReference>
<accession>A0AAP4AKL2</accession>
<proteinExistence type="predicted"/>
<feature type="signal peptide" evidence="2">
    <location>
        <begin position="1"/>
        <end position="27"/>
    </location>
</feature>
<feature type="compositionally biased region" description="Basic and acidic residues" evidence="1">
    <location>
        <begin position="277"/>
        <end position="289"/>
    </location>
</feature>
<evidence type="ECO:0000256" key="2">
    <source>
        <dbReference type="SAM" id="SignalP"/>
    </source>
</evidence>
<evidence type="ECO:0000313" key="4">
    <source>
        <dbReference type="Proteomes" id="UP001233782"/>
    </source>
</evidence>
<dbReference type="AlphaFoldDB" id="A0AAP4AKL2"/>
<feature type="compositionally biased region" description="Acidic residues" evidence="1">
    <location>
        <begin position="252"/>
        <end position="267"/>
    </location>
</feature>